<name>A0AAN6ZGD0_9PEZI</name>
<feature type="compositionally biased region" description="Low complexity" evidence="1">
    <location>
        <begin position="1577"/>
        <end position="1592"/>
    </location>
</feature>
<dbReference type="PANTHER" id="PTHR46689:SF1">
    <property type="entry name" value="PHOD-LIKE PHOSPHATASE DOMAIN-CONTAINING PROTEIN"/>
    <property type="match status" value="1"/>
</dbReference>
<dbReference type="InterPro" id="IPR038607">
    <property type="entry name" value="PhoD-like_sf"/>
</dbReference>
<dbReference type="GO" id="GO:0016020">
    <property type="term" value="C:membrane"/>
    <property type="evidence" value="ECO:0007669"/>
    <property type="project" value="TreeGrafter"/>
</dbReference>
<comment type="caution">
    <text evidence="3">The sequence shown here is derived from an EMBL/GenBank/DDBJ whole genome shotgun (WGS) entry which is preliminary data.</text>
</comment>
<dbReference type="Proteomes" id="UP001304895">
    <property type="component" value="Unassembled WGS sequence"/>
</dbReference>
<feature type="region of interest" description="Disordered" evidence="1">
    <location>
        <begin position="699"/>
        <end position="743"/>
    </location>
</feature>
<feature type="compositionally biased region" description="Acidic residues" evidence="1">
    <location>
        <begin position="482"/>
        <end position="493"/>
    </location>
</feature>
<feature type="domain" description="PhoD-like phosphatase" evidence="2">
    <location>
        <begin position="1257"/>
        <end position="1415"/>
    </location>
</feature>
<accession>A0AAN6ZGD0</accession>
<feature type="compositionally biased region" description="Pro residues" evidence="1">
    <location>
        <begin position="461"/>
        <end position="473"/>
    </location>
</feature>
<feature type="compositionally biased region" description="Gly residues" evidence="1">
    <location>
        <begin position="1593"/>
        <end position="1607"/>
    </location>
</feature>
<feature type="compositionally biased region" description="Basic and acidic residues" evidence="1">
    <location>
        <begin position="1808"/>
        <end position="1822"/>
    </location>
</feature>
<feature type="compositionally biased region" description="Acidic residues" evidence="1">
    <location>
        <begin position="1633"/>
        <end position="1642"/>
    </location>
</feature>
<dbReference type="Pfam" id="PF19050">
    <property type="entry name" value="PhoD_2"/>
    <property type="match status" value="2"/>
</dbReference>
<protein>
    <recommendedName>
        <fullName evidence="2">PhoD-like phosphatase domain-containing protein</fullName>
    </recommendedName>
</protein>
<dbReference type="CDD" id="cd07389">
    <property type="entry name" value="MPP_PhoD"/>
    <property type="match status" value="1"/>
</dbReference>
<feature type="compositionally biased region" description="Polar residues" evidence="1">
    <location>
        <begin position="288"/>
        <end position="298"/>
    </location>
</feature>
<feature type="compositionally biased region" description="Polar residues" evidence="1">
    <location>
        <begin position="43"/>
        <end position="77"/>
    </location>
</feature>
<dbReference type="InterPro" id="IPR018946">
    <property type="entry name" value="PhoD-like_MPP"/>
</dbReference>
<dbReference type="PANTHER" id="PTHR46689">
    <property type="entry name" value="MEMBRANE PROTEIN, PUTATIVE-RELATED"/>
    <property type="match status" value="1"/>
</dbReference>
<reference evidence="3" key="1">
    <citation type="journal article" date="2023" name="Mol. Phylogenet. Evol.">
        <title>Genome-scale phylogeny and comparative genomics of the fungal order Sordariales.</title>
        <authorList>
            <person name="Hensen N."/>
            <person name="Bonometti L."/>
            <person name="Westerberg I."/>
            <person name="Brannstrom I.O."/>
            <person name="Guillou S."/>
            <person name="Cros-Aarteil S."/>
            <person name="Calhoun S."/>
            <person name="Haridas S."/>
            <person name="Kuo A."/>
            <person name="Mondo S."/>
            <person name="Pangilinan J."/>
            <person name="Riley R."/>
            <person name="LaButti K."/>
            <person name="Andreopoulos B."/>
            <person name="Lipzen A."/>
            <person name="Chen C."/>
            <person name="Yan M."/>
            <person name="Daum C."/>
            <person name="Ng V."/>
            <person name="Clum A."/>
            <person name="Steindorff A."/>
            <person name="Ohm R.A."/>
            <person name="Martin F."/>
            <person name="Silar P."/>
            <person name="Natvig D.O."/>
            <person name="Lalanne C."/>
            <person name="Gautier V."/>
            <person name="Ament-Velasquez S.L."/>
            <person name="Kruys A."/>
            <person name="Hutchinson M.I."/>
            <person name="Powell A.J."/>
            <person name="Barry K."/>
            <person name="Miller A.N."/>
            <person name="Grigoriev I.V."/>
            <person name="Debuchy R."/>
            <person name="Gladieux P."/>
            <person name="Hiltunen Thoren M."/>
            <person name="Johannesson H."/>
        </authorList>
    </citation>
    <scope>NUCLEOTIDE SEQUENCE</scope>
    <source>
        <strain evidence="3">CBS 123565</strain>
    </source>
</reference>
<feature type="region of interest" description="Disordered" evidence="1">
    <location>
        <begin position="636"/>
        <end position="681"/>
    </location>
</feature>
<feature type="compositionally biased region" description="Pro residues" evidence="1">
    <location>
        <begin position="1622"/>
        <end position="1631"/>
    </location>
</feature>
<organism evidence="3 4">
    <name type="scientific">Trichocladium antarcticum</name>
    <dbReference type="NCBI Taxonomy" id="1450529"/>
    <lineage>
        <taxon>Eukaryota</taxon>
        <taxon>Fungi</taxon>
        <taxon>Dikarya</taxon>
        <taxon>Ascomycota</taxon>
        <taxon>Pezizomycotina</taxon>
        <taxon>Sordariomycetes</taxon>
        <taxon>Sordariomycetidae</taxon>
        <taxon>Sordariales</taxon>
        <taxon>Chaetomiaceae</taxon>
        <taxon>Trichocladium</taxon>
    </lineage>
</organism>
<reference evidence="3" key="2">
    <citation type="submission" date="2023-05" db="EMBL/GenBank/DDBJ databases">
        <authorList>
            <consortium name="Lawrence Berkeley National Laboratory"/>
            <person name="Steindorff A."/>
            <person name="Hensen N."/>
            <person name="Bonometti L."/>
            <person name="Westerberg I."/>
            <person name="Brannstrom I.O."/>
            <person name="Guillou S."/>
            <person name="Cros-Aarteil S."/>
            <person name="Calhoun S."/>
            <person name="Haridas S."/>
            <person name="Kuo A."/>
            <person name="Mondo S."/>
            <person name="Pangilinan J."/>
            <person name="Riley R."/>
            <person name="Labutti K."/>
            <person name="Andreopoulos B."/>
            <person name="Lipzen A."/>
            <person name="Chen C."/>
            <person name="Yanf M."/>
            <person name="Daum C."/>
            <person name="Ng V."/>
            <person name="Clum A."/>
            <person name="Ohm R."/>
            <person name="Martin F."/>
            <person name="Silar P."/>
            <person name="Natvig D."/>
            <person name="Lalanne C."/>
            <person name="Gautier V."/>
            <person name="Ament-Velasquez S.L."/>
            <person name="Kruys A."/>
            <person name="Hutchinson M.I."/>
            <person name="Powell A.J."/>
            <person name="Barry K."/>
            <person name="Miller A.N."/>
            <person name="Grigoriev I.V."/>
            <person name="Debuchy R."/>
            <person name="Gladieux P."/>
            <person name="Thoren M.H."/>
            <person name="Johannesson H."/>
        </authorList>
    </citation>
    <scope>NUCLEOTIDE SEQUENCE</scope>
    <source>
        <strain evidence="3">CBS 123565</strain>
    </source>
</reference>
<dbReference type="EMBL" id="MU853403">
    <property type="protein sequence ID" value="KAK4136853.1"/>
    <property type="molecule type" value="Genomic_DNA"/>
</dbReference>
<feature type="region of interest" description="Disordered" evidence="1">
    <location>
        <begin position="1"/>
        <end position="511"/>
    </location>
</feature>
<evidence type="ECO:0000313" key="4">
    <source>
        <dbReference type="Proteomes" id="UP001304895"/>
    </source>
</evidence>
<keyword evidence="4" id="KW-1185">Reference proteome</keyword>
<feature type="compositionally biased region" description="Basic and acidic residues" evidence="1">
    <location>
        <begin position="260"/>
        <end position="280"/>
    </location>
</feature>
<sequence length="1842" mass="202292">MSAPYWGQLPALTAGQTNARRLSDDQVPPPERRQSLDAPAQGPTRSNRVSTQTTKSDALTDSTMSPFVSPTASSFQDQGLAPRPPSLPYGADLYPAELVEKRRRRRSRNQDQEDKYAAIAVPAPPAAPDVPRTRPPSYKYPPASGGQPYPYPGPPPGTGRPSRMMEAEEYLKSAPPATLERTRNAVDDPAMPRPPRTNTNSPLGRNSPGPNGRQRRASAAEQSLQRSARRASAYQSTDRPKVFAVDRSPLQRLELTLDSISKEDKRARVEAAEKAAREKAAAAAANGAVQQSTKSPQQVRFRERRPSVAAGDAPTIPITPTRPPQGSAAQNGPLSQHPPEEGRRYGASAGPSPRATAPESRIPIPVGQSPGIPKRNLSFRERAARNEADLPNGSNGAAVQDASPATAPNGRGPAPRSGSNKPKKPSPADGWPNRVSETDGIYNTGEIVARAPRVVDGGPVMPIPPRAGNPPGQPQYEPTSVEPEDVFESQSEDESMRYPPVENVTRTPSQRKANQILGRVPTHTAVTNGARQAAGILRKPNSAAATGTAGAISYAPDTAPGPPHYDTQQYDEASIDTNSERRHVSDFIYNRGRLPPGQGVFKPTPYLDEWKKATVGALSGALLDLDDVPPVMEKAPDTAWWEGSPQSRRRSNSMASRPKKAEAFEGEYDETNGTRTPNQQAPLYPSIWEVQSGDFLRLSGSDVEGGLPREPQHLAPPSKRAKARAKRWDGLRPFSPSPSAASDSQDSLGCFSLCSNDASFSRQALSYSSPTRFKPPLYLKCGPLLRFCGIRHERVPGRPNRSGAVGAVVDRETWRGSVMIVTTDADSSYDIAPTLRLFAQPIELLPPPPKEIQGDEHLAPEYVDPIAGHPKLGRKGETLYVRPVDHLEESKDISPDETDDGLFEKTKSPPEMPLPEGVADPPGSFAARRKRAEMDGEKAGKYKDIRGFRLHAERGYTFWRFNIEVELLEKQQRIAYRINRGPSTGFWVPAKGQSMNIMFHSCNGFSLTVNPNEFTGPDPMWRDVLNTHQSQPFHVMIGGGDQIYNDRCMKDTTIFRDWLMIKNPLHKHKAAFTPEMQDELENFYLERYAMWFSQGLFAMANSQIPMVNMYDDHDIIDGFGSYPHHFMNSPVFSGLGNVAFKYYMLFQHQSIADETEKTEPSWTLGVRPGPYIKEQSRSMFMFLGAKVALLAVDARTERTREEVIREDTWKKIMDRCYSEIDKGKVEHLLVLLGVPIAYPRLVWLENILTSRVMDPVKALAKFGMFGGLLNRFDGGVEVLDDLDDHWTAKNHKQERGIVMEDLQDLAADKSIRISILSGDVHLAAIGQFYSNPKLGLAKHKDFRYMPNIISSAIVNTPPSDLLADVLNKRNKVHHFDKETDEAMIPIFGHGVDGKPRNNKHLLPHRNWCAIREYVPGHTPLPTPNHSAYDLTPLGSPHGNASGELDRKPSVFRRFSKSRRANTEGPPPKDRTRPPLSGGGLLRSFSRRAGAASADEVGKPQTQQGTTPYRPGFMTRTLSGTSVKGKLGGLFRRRSSAGGARPRDDGGINGVWGPDTDEEDQQQQQHPHPHQRDYYDEPYQSPPGQYQPPQGHGQQHGGGAVGMRGGLGSDHPYQAQPQHPHPHYPLPPPSSPPEEGEDGDEDASEFRRGDDEYFSARPPTRRPNGAGERPLPGQAVMSGGAGPSPSPSEGRARAPEEAEGPGFVPRPLHRAPTALSVKQRKNAEEYAVDLGGALEVTLNVEISPKDPGGSTVPYRLVVPRLWYDYEAEEHGGGGGSGLGEVEEVGAGMEKGAQQQQQQQQQHMGMMEGGEARGDGIWEREMAKERPRGLKRLISLRRKGAGTY</sequence>
<gene>
    <name evidence="3" type="ORF">BT67DRAFT_460887</name>
</gene>
<proteinExistence type="predicted"/>
<dbReference type="Gene3D" id="3.60.21.70">
    <property type="entry name" value="PhoD-like phosphatase"/>
    <property type="match status" value="1"/>
</dbReference>
<evidence type="ECO:0000313" key="3">
    <source>
        <dbReference type="EMBL" id="KAK4136853.1"/>
    </source>
</evidence>
<feature type="region of interest" description="Disordered" evidence="1">
    <location>
        <begin position="888"/>
        <end position="922"/>
    </location>
</feature>
<feature type="compositionally biased region" description="Low complexity" evidence="1">
    <location>
        <begin position="1482"/>
        <end position="1493"/>
    </location>
</feature>
<dbReference type="InterPro" id="IPR043904">
    <property type="entry name" value="PhoD_2-like"/>
</dbReference>
<feature type="region of interest" description="Disordered" evidence="1">
    <location>
        <begin position="1785"/>
        <end position="1822"/>
    </location>
</feature>
<feature type="domain" description="PhoD-like phosphatase" evidence="2">
    <location>
        <begin position="993"/>
        <end position="1248"/>
    </location>
</feature>
<evidence type="ECO:0000259" key="2">
    <source>
        <dbReference type="Pfam" id="PF19050"/>
    </source>
</evidence>
<evidence type="ECO:0000256" key="1">
    <source>
        <dbReference type="SAM" id="MobiDB-lite"/>
    </source>
</evidence>
<feature type="compositionally biased region" description="Polar residues" evidence="1">
    <location>
        <begin position="671"/>
        <end position="681"/>
    </location>
</feature>
<feature type="region of interest" description="Disordered" evidence="1">
    <location>
        <begin position="1423"/>
        <end position="1716"/>
    </location>
</feature>
<feature type="compositionally biased region" description="Basic residues" evidence="1">
    <location>
        <begin position="1449"/>
        <end position="1459"/>
    </location>
</feature>
<feature type="compositionally biased region" description="Basic and acidic residues" evidence="1">
    <location>
        <begin position="378"/>
        <end position="388"/>
    </location>
</feature>
<feature type="compositionally biased region" description="Low complexity" evidence="1">
    <location>
        <begin position="1785"/>
        <end position="1804"/>
    </location>
</feature>
<feature type="compositionally biased region" description="Pro residues" evidence="1">
    <location>
        <begin position="149"/>
        <end position="158"/>
    </location>
</feature>